<gene>
    <name evidence="8" type="ORF">LSH36_32g03014</name>
</gene>
<evidence type="ECO:0008006" key="10">
    <source>
        <dbReference type="Google" id="ProtNLM"/>
    </source>
</evidence>
<evidence type="ECO:0000313" key="9">
    <source>
        <dbReference type="Proteomes" id="UP001208570"/>
    </source>
</evidence>
<dbReference type="GO" id="GO:0051606">
    <property type="term" value="P:detection of stimulus"/>
    <property type="evidence" value="ECO:0007669"/>
    <property type="project" value="UniProtKB-ARBA"/>
</dbReference>
<accession>A0AAD9KAS0</accession>
<feature type="transmembrane region" description="Helical" evidence="7">
    <location>
        <begin position="357"/>
        <end position="381"/>
    </location>
</feature>
<keyword evidence="3 7" id="KW-1133">Transmembrane helix</keyword>
<dbReference type="Proteomes" id="UP001208570">
    <property type="component" value="Unassembled WGS sequence"/>
</dbReference>
<keyword evidence="4 7" id="KW-0472">Membrane</keyword>
<feature type="region of interest" description="Disordered" evidence="6">
    <location>
        <begin position="46"/>
        <end position="68"/>
    </location>
</feature>
<feature type="region of interest" description="Disordered" evidence="6">
    <location>
        <begin position="160"/>
        <end position="179"/>
    </location>
</feature>
<dbReference type="PANTHER" id="PTHR21421:SF29">
    <property type="entry name" value="GUSTATORY RECEPTOR 5A FOR TREHALOSE-RELATED"/>
    <property type="match status" value="1"/>
</dbReference>
<feature type="region of interest" description="Disordered" evidence="6">
    <location>
        <begin position="80"/>
        <end position="102"/>
    </location>
</feature>
<feature type="transmembrane region" description="Helical" evidence="7">
    <location>
        <begin position="486"/>
        <end position="507"/>
    </location>
</feature>
<reference evidence="8" key="1">
    <citation type="journal article" date="2023" name="Mol. Biol. Evol.">
        <title>Third-Generation Sequencing Reveals the Adaptive Role of the Epigenome in Three Deep-Sea Polychaetes.</title>
        <authorList>
            <person name="Perez M."/>
            <person name="Aroh O."/>
            <person name="Sun Y."/>
            <person name="Lan Y."/>
            <person name="Juniper S.K."/>
            <person name="Young C.R."/>
            <person name="Angers B."/>
            <person name="Qian P.Y."/>
        </authorList>
    </citation>
    <scope>NUCLEOTIDE SEQUENCE</scope>
    <source>
        <strain evidence="8">P08H-3</strain>
    </source>
</reference>
<keyword evidence="9" id="KW-1185">Reference proteome</keyword>
<proteinExistence type="predicted"/>
<evidence type="ECO:0000256" key="2">
    <source>
        <dbReference type="ARBA" id="ARBA00022692"/>
    </source>
</evidence>
<feature type="transmembrane region" description="Helical" evidence="7">
    <location>
        <begin position="407"/>
        <end position="439"/>
    </location>
</feature>
<protein>
    <recommendedName>
        <fullName evidence="10">Gustatory receptor</fullName>
    </recommendedName>
</protein>
<evidence type="ECO:0000256" key="6">
    <source>
        <dbReference type="SAM" id="MobiDB-lite"/>
    </source>
</evidence>
<feature type="transmembrane region" description="Helical" evidence="7">
    <location>
        <begin position="303"/>
        <end position="325"/>
    </location>
</feature>
<feature type="transmembrane region" description="Helical" evidence="7">
    <location>
        <begin position="267"/>
        <end position="291"/>
    </location>
</feature>
<evidence type="ECO:0000313" key="8">
    <source>
        <dbReference type="EMBL" id="KAK2167023.1"/>
    </source>
</evidence>
<feature type="compositionally biased region" description="Polar residues" evidence="6">
    <location>
        <begin position="49"/>
        <end position="58"/>
    </location>
</feature>
<keyword evidence="5" id="KW-0675">Receptor</keyword>
<sequence>MASKGAKGDKREGKFLPETDFVNEVTSRTIFSRKVVIEEEFSESEFSFTTSVGQQKGTTDGGLSGRKANNVDMFNVQISSTKKKQPYSQPARMPNSETHQDIPGTCQLQTQSSSSLNVPRKFQSTVPESEMETEEQKHVQRLTSRKKTFKNTVSKLNDVLSTGRLPGHPELSSSCPRTGGLSFQTAMRDGNKLLNPRRKSFSVDGLREFQITSLESCLLYANFKPLLSALKAAGIFYVKDTKNISQFESGSSRGKAAKEKVIRNLHVAYCCVVFLIFVTNFILSFWTLVSIENFRLTFETTFALTWCILWLESCLISLVCLVTCATDSRNLTALLCHVEKVCYKDRIIPYQESLSKFLLAFFCLSCVDIFAAFAINMYALFFNDSLIAMMGHLWHYLADDTTSVGYVIFRIIVLVSVTLCKASSVLNTSLFAVITYILYKEFVSFCRSLAAKITLEGDFPCNLEKFRLNHEARCKLVETTNNLFKYYLAVVYLTNTPPLCFLGYSFIESGLPLVYKLYGLYWIVWFIMQLGVVSTMAIKVNTQIEVFMNRLTGTCIGLTAWDLFTINKPTLLTILGLILTYFFLLVQFRNPLTGEAKSDVNCHCILNISSQFEL</sequence>
<evidence type="ECO:0000256" key="7">
    <source>
        <dbReference type="SAM" id="Phobius"/>
    </source>
</evidence>
<dbReference type="GO" id="GO:0016020">
    <property type="term" value="C:membrane"/>
    <property type="evidence" value="ECO:0007669"/>
    <property type="project" value="UniProtKB-SubCell"/>
</dbReference>
<comment type="caution">
    <text evidence="8">The sequence shown here is derived from an EMBL/GenBank/DDBJ whole genome shotgun (WGS) entry which is preliminary data.</text>
</comment>
<keyword evidence="2 7" id="KW-0812">Transmembrane</keyword>
<evidence type="ECO:0000256" key="3">
    <source>
        <dbReference type="ARBA" id="ARBA00022989"/>
    </source>
</evidence>
<dbReference type="EMBL" id="JAODUP010000032">
    <property type="protein sequence ID" value="KAK2167023.1"/>
    <property type="molecule type" value="Genomic_DNA"/>
</dbReference>
<evidence type="ECO:0000256" key="4">
    <source>
        <dbReference type="ARBA" id="ARBA00023136"/>
    </source>
</evidence>
<evidence type="ECO:0000256" key="5">
    <source>
        <dbReference type="ARBA" id="ARBA00023170"/>
    </source>
</evidence>
<dbReference type="GO" id="GO:0007606">
    <property type="term" value="P:sensory perception of chemical stimulus"/>
    <property type="evidence" value="ECO:0007669"/>
    <property type="project" value="TreeGrafter"/>
</dbReference>
<dbReference type="GO" id="GO:0038023">
    <property type="term" value="F:signaling receptor activity"/>
    <property type="evidence" value="ECO:0007669"/>
    <property type="project" value="UniProtKB-ARBA"/>
</dbReference>
<feature type="transmembrane region" description="Helical" evidence="7">
    <location>
        <begin position="519"/>
        <end position="540"/>
    </location>
</feature>
<evidence type="ECO:0000256" key="1">
    <source>
        <dbReference type="ARBA" id="ARBA00004141"/>
    </source>
</evidence>
<comment type="subcellular location">
    <subcellularLocation>
        <location evidence="1">Membrane</location>
        <topology evidence="1">Multi-pass membrane protein</topology>
    </subcellularLocation>
</comment>
<dbReference type="PANTHER" id="PTHR21421">
    <property type="entry name" value="GUSTATORY RECEPTOR"/>
    <property type="match status" value="1"/>
</dbReference>
<feature type="transmembrane region" description="Helical" evidence="7">
    <location>
        <begin position="570"/>
        <end position="588"/>
    </location>
</feature>
<organism evidence="8 9">
    <name type="scientific">Paralvinella palmiformis</name>
    <dbReference type="NCBI Taxonomy" id="53620"/>
    <lineage>
        <taxon>Eukaryota</taxon>
        <taxon>Metazoa</taxon>
        <taxon>Spiralia</taxon>
        <taxon>Lophotrochozoa</taxon>
        <taxon>Annelida</taxon>
        <taxon>Polychaeta</taxon>
        <taxon>Sedentaria</taxon>
        <taxon>Canalipalpata</taxon>
        <taxon>Terebellida</taxon>
        <taxon>Terebelliformia</taxon>
        <taxon>Alvinellidae</taxon>
        <taxon>Paralvinella</taxon>
    </lineage>
</organism>
<dbReference type="AlphaFoldDB" id="A0AAD9KAS0"/>
<name>A0AAD9KAS0_9ANNE</name>